<feature type="compositionally biased region" description="Basic residues" evidence="1">
    <location>
        <begin position="416"/>
        <end position="431"/>
    </location>
</feature>
<feature type="region of interest" description="Disordered" evidence="1">
    <location>
        <begin position="406"/>
        <end position="444"/>
    </location>
</feature>
<comment type="caution">
    <text evidence="2">The sequence shown here is derived from an EMBL/GenBank/DDBJ whole genome shotgun (WGS) entry which is preliminary data.</text>
</comment>
<gene>
    <name evidence="2" type="ORF">ENJ89_06920</name>
</gene>
<organism evidence="2">
    <name type="scientific">Caldithrix abyssi</name>
    <dbReference type="NCBI Taxonomy" id="187145"/>
    <lineage>
        <taxon>Bacteria</taxon>
        <taxon>Pseudomonadati</taxon>
        <taxon>Calditrichota</taxon>
        <taxon>Calditrichia</taxon>
        <taxon>Calditrichales</taxon>
        <taxon>Calditrichaceae</taxon>
        <taxon>Caldithrix</taxon>
    </lineage>
</organism>
<name>A0A7V5PPK3_CALAY</name>
<reference evidence="2" key="1">
    <citation type="journal article" date="2020" name="mSystems">
        <title>Genome- and Community-Level Interaction Insights into Carbon Utilization and Element Cycling Functions of Hydrothermarchaeota in Hydrothermal Sediment.</title>
        <authorList>
            <person name="Zhou Z."/>
            <person name="Liu Y."/>
            <person name="Xu W."/>
            <person name="Pan J."/>
            <person name="Luo Z.H."/>
            <person name="Li M."/>
        </authorList>
    </citation>
    <scope>NUCLEOTIDE SEQUENCE [LARGE SCALE GENOMIC DNA]</scope>
    <source>
        <strain evidence="2">HyVt-527</strain>
    </source>
</reference>
<proteinExistence type="predicted"/>
<evidence type="ECO:0000313" key="2">
    <source>
        <dbReference type="EMBL" id="HHJ52909.1"/>
    </source>
</evidence>
<evidence type="ECO:0000256" key="1">
    <source>
        <dbReference type="SAM" id="MobiDB-lite"/>
    </source>
</evidence>
<protein>
    <submittedName>
        <fullName evidence="2">Uncharacterized protein</fullName>
    </submittedName>
</protein>
<accession>A0A7V5PPK3</accession>
<dbReference type="AlphaFoldDB" id="A0A7V5PPK3"/>
<feature type="non-terminal residue" evidence="2">
    <location>
        <position position="444"/>
    </location>
</feature>
<dbReference type="EMBL" id="DROD01000458">
    <property type="protein sequence ID" value="HHJ52909.1"/>
    <property type="molecule type" value="Genomic_DNA"/>
</dbReference>
<feature type="compositionally biased region" description="Low complexity" evidence="1">
    <location>
        <begin position="435"/>
        <end position="444"/>
    </location>
</feature>
<dbReference type="Proteomes" id="UP000886124">
    <property type="component" value="Unassembled WGS sequence"/>
</dbReference>
<sequence>MSKKFIYFRFTETGISETHSAFRPSFKMLTVEWITNVFQLSLQNELRFIISKDDSLQKALTLDLPRIGEHGALWQGREWPEIETLLRQSLFLHSVFLFYREEEPDPALLTGAYQRFMRRWKILNWRVVQLPAFVQLLRRIAYLRGKASHEAALGKMWHAFKSQWTAMAVPAPQESDQRNHIRPGQNGSTRKAETTVLLPAILNQSSILVGSEGFPSGARPSVVFVRPKEYDWIHAQQLKGGAIALAGAPLEITLRARLFQLRNRFNAPDFSGMISNLIYNLKRLVLTTVEVQTDLFYNELEKRFMAFAGQEKQRLRAGLSDPLSPDLEKFILAANFLLTDAQMFNESHKREFALLAYWQTLREILKKKGKVKPFPELYHQKLRELYLDFYAFDFVEEWGMAPDGDLEILPPGNARSPRRGRDRRWCRRRGRGRGDPAAVPPRAD</sequence>